<accession>A0A426WW57</accession>
<name>A0A426WW57_ENSVE</name>
<proteinExistence type="predicted"/>
<dbReference type="Proteomes" id="UP000287651">
    <property type="component" value="Unassembled WGS sequence"/>
</dbReference>
<protein>
    <submittedName>
        <fullName evidence="1">Uncharacterized protein</fullName>
    </submittedName>
</protein>
<reference evidence="1 2" key="1">
    <citation type="journal article" date="2014" name="Agronomy (Basel)">
        <title>A Draft Genome Sequence for Ensete ventricosum, the Drought-Tolerant Tree Against Hunger.</title>
        <authorList>
            <person name="Harrison J."/>
            <person name="Moore K.A."/>
            <person name="Paszkiewicz K."/>
            <person name="Jones T."/>
            <person name="Grant M."/>
            <person name="Ambacheew D."/>
            <person name="Muzemil S."/>
            <person name="Studholme D.J."/>
        </authorList>
    </citation>
    <scope>NUCLEOTIDE SEQUENCE [LARGE SCALE GENOMIC DNA]</scope>
</reference>
<comment type="caution">
    <text evidence="1">The sequence shown here is derived from an EMBL/GenBank/DDBJ whole genome shotgun (WGS) entry which is preliminary data.</text>
</comment>
<dbReference type="EMBL" id="AMZH03039769">
    <property type="protein sequence ID" value="RRT31441.1"/>
    <property type="molecule type" value="Genomic_DNA"/>
</dbReference>
<evidence type="ECO:0000313" key="2">
    <source>
        <dbReference type="Proteomes" id="UP000287651"/>
    </source>
</evidence>
<evidence type="ECO:0000313" key="1">
    <source>
        <dbReference type="EMBL" id="RRT31441.1"/>
    </source>
</evidence>
<organism evidence="1 2">
    <name type="scientific">Ensete ventricosum</name>
    <name type="common">Abyssinian banana</name>
    <name type="synonym">Musa ensete</name>
    <dbReference type="NCBI Taxonomy" id="4639"/>
    <lineage>
        <taxon>Eukaryota</taxon>
        <taxon>Viridiplantae</taxon>
        <taxon>Streptophyta</taxon>
        <taxon>Embryophyta</taxon>
        <taxon>Tracheophyta</taxon>
        <taxon>Spermatophyta</taxon>
        <taxon>Magnoliopsida</taxon>
        <taxon>Liliopsida</taxon>
        <taxon>Zingiberales</taxon>
        <taxon>Musaceae</taxon>
        <taxon>Ensete</taxon>
    </lineage>
</organism>
<gene>
    <name evidence="1" type="ORF">B296_00047538</name>
</gene>
<sequence length="133" mass="14941">MQSYFSLGGTQPPYADDQGFHLMQVSIRIHRRPASAVPWHSPLESTTLFAITLFTEMELPAAPDHSHDHVPLHRTHWYLHLDFYLGGIQPPLHPSGSSNVLNLLHFSVAYGPVRYPCISVRKGQPSPRSPKVP</sequence>
<dbReference type="AlphaFoldDB" id="A0A426WW57"/>